<keyword evidence="1" id="KW-0732">Signal</keyword>
<keyword evidence="3" id="KW-1185">Reference proteome</keyword>
<proteinExistence type="predicted"/>
<organism evidence="2 3">
    <name type="scientific">Flavobacterium arcticum</name>
    <dbReference type="NCBI Taxonomy" id="1784713"/>
    <lineage>
        <taxon>Bacteria</taxon>
        <taxon>Pseudomonadati</taxon>
        <taxon>Bacteroidota</taxon>
        <taxon>Flavobacteriia</taxon>
        <taxon>Flavobacteriales</taxon>
        <taxon>Flavobacteriaceae</taxon>
        <taxon>Flavobacterium</taxon>
    </lineage>
</organism>
<dbReference type="OrthoDB" id="705638at2"/>
<accession>A0A345HEU8</accession>
<dbReference type="KEGG" id="fat:DVK85_13060"/>
<dbReference type="AlphaFoldDB" id="A0A345HEU8"/>
<protein>
    <submittedName>
        <fullName evidence="2">DUF4252 domain-containing protein</fullName>
    </submittedName>
</protein>
<evidence type="ECO:0000256" key="1">
    <source>
        <dbReference type="SAM" id="SignalP"/>
    </source>
</evidence>
<evidence type="ECO:0000313" key="3">
    <source>
        <dbReference type="Proteomes" id="UP000253951"/>
    </source>
</evidence>
<sequence>MKKFIIVALLAVTPFVTFAQREFDKFQDKEGIDGIVIHENLVDVLGYIKLSGGAEKAKDYLDKVDSMESLRVFTTSDKKYSKDMKKTVASYLRKHSMDELVSLNDKGTKVNIYITAGKNNSQIKELLVFTENKKDDEVVLVSFIGNIDLDDKE</sequence>
<name>A0A345HEU8_9FLAO</name>
<dbReference type="InterPro" id="IPR025348">
    <property type="entry name" value="DUF4252"/>
</dbReference>
<gene>
    <name evidence="2" type="ORF">DVK85_13060</name>
</gene>
<dbReference type="EMBL" id="CP031188">
    <property type="protein sequence ID" value="AXG75108.1"/>
    <property type="molecule type" value="Genomic_DNA"/>
</dbReference>
<dbReference type="Proteomes" id="UP000253951">
    <property type="component" value="Chromosome"/>
</dbReference>
<evidence type="ECO:0000313" key="2">
    <source>
        <dbReference type="EMBL" id="AXG75108.1"/>
    </source>
</evidence>
<reference evidence="2 3" key="1">
    <citation type="submission" date="2018-07" db="EMBL/GenBank/DDBJ databases">
        <title>Complete genome sequence of Flavobacterium arcticum type strain SM1502T.</title>
        <authorList>
            <person name="Li Y."/>
            <person name="Li D.-D."/>
        </authorList>
    </citation>
    <scope>NUCLEOTIDE SEQUENCE [LARGE SCALE GENOMIC DNA]</scope>
    <source>
        <strain evidence="2 3">SM1502</strain>
    </source>
</reference>
<feature type="chain" id="PRO_5016724092" evidence="1">
    <location>
        <begin position="20"/>
        <end position="153"/>
    </location>
</feature>
<dbReference type="Pfam" id="PF14060">
    <property type="entry name" value="DUF4252"/>
    <property type="match status" value="1"/>
</dbReference>
<dbReference type="RefSeq" id="WP_114678866.1">
    <property type="nucleotide sequence ID" value="NZ_CP031188.1"/>
</dbReference>
<feature type="signal peptide" evidence="1">
    <location>
        <begin position="1"/>
        <end position="19"/>
    </location>
</feature>